<name>A0ABU1IM43_9BACL</name>
<comment type="caution">
    <text evidence="2">The sequence shown here is derived from an EMBL/GenBank/DDBJ whole genome shotgun (WGS) entry which is preliminary data.</text>
</comment>
<feature type="domain" description="Methyltransferase type 11" evidence="1">
    <location>
        <begin position="49"/>
        <end position="145"/>
    </location>
</feature>
<dbReference type="Gene3D" id="3.40.50.150">
    <property type="entry name" value="Vaccinia Virus protein VP39"/>
    <property type="match status" value="1"/>
</dbReference>
<dbReference type="CDD" id="cd02440">
    <property type="entry name" value="AdoMet_MTases"/>
    <property type="match status" value="1"/>
</dbReference>
<proteinExistence type="predicted"/>
<accession>A0ABU1IM43</accession>
<evidence type="ECO:0000313" key="3">
    <source>
        <dbReference type="Proteomes" id="UP001185012"/>
    </source>
</evidence>
<evidence type="ECO:0000259" key="1">
    <source>
        <dbReference type="Pfam" id="PF08241"/>
    </source>
</evidence>
<gene>
    <name evidence="2" type="ORF">JOE21_001863</name>
</gene>
<keyword evidence="2" id="KW-0830">Ubiquinone</keyword>
<keyword evidence="3" id="KW-1185">Reference proteome</keyword>
<dbReference type="InterPro" id="IPR013216">
    <property type="entry name" value="Methyltransf_11"/>
</dbReference>
<dbReference type="InterPro" id="IPR029063">
    <property type="entry name" value="SAM-dependent_MTases_sf"/>
</dbReference>
<dbReference type="RefSeq" id="WP_309865012.1">
    <property type="nucleotide sequence ID" value="NZ_JAVDQG010000004.1"/>
</dbReference>
<dbReference type="SUPFAM" id="SSF53335">
    <property type="entry name" value="S-adenosyl-L-methionine-dependent methyltransferases"/>
    <property type="match status" value="1"/>
</dbReference>
<dbReference type="Pfam" id="PF08241">
    <property type="entry name" value="Methyltransf_11"/>
    <property type="match status" value="1"/>
</dbReference>
<evidence type="ECO:0000313" key="2">
    <source>
        <dbReference type="EMBL" id="MDR6225857.1"/>
    </source>
</evidence>
<reference evidence="2 3" key="1">
    <citation type="submission" date="2023-07" db="EMBL/GenBank/DDBJ databases">
        <title>Genomic Encyclopedia of Type Strains, Phase IV (KMG-IV): sequencing the most valuable type-strain genomes for metagenomic binning, comparative biology and taxonomic classification.</title>
        <authorList>
            <person name="Goeker M."/>
        </authorList>
    </citation>
    <scope>NUCLEOTIDE SEQUENCE [LARGE SCALE GENOMIC DNA]</scope>
    <source>
        <strain evidence="2 3">DSM 45903</strain>
    </source>
</reference>
<protein>
    <submittedName>
        <fullName evidence="2">Ubiquinone/menaquinone biosynthesis C-methylase UbiE</fullName>
    </submittedName>
</protein>
<dbReference type="Proteomes" id="UP001185012">
    <property type="component" value="Unassembled WGS sequence"/>
</dbReference>
<sequence>MSREKERVKVQFGSTASGYVESEIHAKGQDLKWLVQAVKAHQPQPLLALDVATGTGHTAFALRQCVSRVVGLDLTEGMLEQAKRAAKERNLDNLVWMMGDAEDIPMPDGLFDVVTCRIAAHHFPEPLRAFQQCHRLLRDGGLFILVDNVSPADPTTEVLYNQVEKWRDPSHGWVFTESRWSDLLRRVGFSQVEVLHRWENQMQIEPWLDRAHTPQEVRERIRTVLKGASVEQQQMLGFRHGDSLEWIMRKAMWLATK</sequence>
<dbReference type="EMBL" id="JAVDQG010000004">
    <property type="protein sequence ID" value="MDR6225857.1"/>
    <property type="molecule type" value="Genomic_DNA"/>
</dbReference>
<organism evidence="2 3">
    <name type="scientific">Desmospora profundinema</name>
    <dbReference type="NCBI Taxonomy" id="1571184"/>
    <lineage>
        <taxon>Bacteria</taxon>
        <taxon>Bacillati</taxon>
        <taxon>Bacillota</taxon>
        <taxon>Bacilli</taxon>
        <taxon>Bacillales</taxon>
        <taxon>Thermoactinomycetaceae</taxon>
        <taxon>Desmospora</taxon>
    </lineage>
</organism>
<dbReference type="PANTHER" id="PTHR43591">
    <property type="entry name" value="METHYLTRANSFERASE"/>
    <property type="match status" value="1"/>
</dbReference>